<evidence type="ECO:0000256" key="5">
    <source>
        <dbReference type="ARBA" id="ARBA00022741"/>
    </source>
</evidence>
<evidence type="ECO:0000256" key="8">
    <source>
        <dbReference type="ARBA" id="ARBA00022833"/>
    </source>
</evidence>
<dbReference type="PANTHER" id="PTHR42995:SF5">
    <property type="entry name" value="ACETYL-COENZYME A CARBOXYLASE CARBOXYL TRANSFERASE SUBUNIT BETA, CHLOROPLASTIC"/>
    <property type="match status" value="1"/>
</dbReference>
<keyword evidence="9 13" id="KW-0067">ATP-binding</keyword>
<dbReference type="InterPro" id="IPR034733">
    <property type="entry name" value="AcCoA_carboxyl_beta"/>
</dbReference>
<dbReference type="GO" id="GO:0008270">
    <property type="term" value="F:zinc ion binding"/>
    <property type="evidence" value="ECO:0007669"/>
    <property type="project" value="UniProtKB-UniRule"/>
</dbReference>
<dbReference type="HAMAP" id="MF_01395">
    <property type="entry name" value="AcetylCoA_CT_beta"/>
    <property type="match status" value="1"/>
</dbReference>
<dbReference type="GO" id="GO:0016743">
    <property type="term" value="F:carboxyl- or carbamoyltransferase activity"/>
    <property type="evidence" value="ECO:0007669"/>
    <property type="project" value="UniProtKB-UniRule"/>
</dbReference>
<keyword evidence="8 13" id="KW-0862">Zinc</keyword>
<comment type="pathway">
    <text evidence="13">Lipid metabolism; malonyl-CoA biosynthesis; malonyl-CoA from acetyl-CoA: step 1/1.</text>
</comment>
<evidence type="ECO:0000313" key="16">
    <source>
        <dbReference type="EMBL" id="QEM81557.1"/>
    </source>
</evidence>
<keyword evidence="5 13" id="KW-0547">Nucleotide-binding</keyword>
<dbReference type="Gene3D" id="3.90.226.10">
    <property type="entry name" value="2-enoyl-CoA Hydratase, Chain A, domain 1"/>
    <property type="match status" value="1"/>
</dbReference>
<dbReference type="GO" id="GO:2001295">
    <property type="term" value="P:malonyl-CoA biosynthetic process"/>
    <property type="evidence" value="ECO:0007669"/>
    <property type="project" value="UniProtKB-UniRule"/>
</dbReference>
<feature type="compositionally biased region" description="Basic and acidic residues" evidence="14">
    <location>
        <begin position="321"/>
        <end position="341"/>
    </location>
</feature>
<evidence type="ECO:0000256" key="13">
    <source>
        <dbReference type="HAMAP-Rule" id="MF_01395"/>
    </source>
</evidence>
<accession>A0A5C1NH87</accession>
<comment type="subcellular location">
    <subcellularLocation>
        <location evidence="1 13">Cytoplasm</location>
    </subcellularLocation>
</comment>
<name>A0A5C1NH87_9GAMM</name>
<dbReference type="GO" id="GO:0003989">
    <property type="term" value="F:acetyl-CoA carboxylase activity"/>
    <property type="evidence" value="ECO:0007669"/>
    <property type="project" value="InterPro"/>
</dbReference>
<evidence type="ECO:0000256" key="12">
    <source>
        <dbReference type="ARBA" id="ARBA00025280"/>
    </source>
</evidence>
<dbReference type="PROSITE" id="PS50980">
    <property type="entry name" value="COA_CT_NTER"/>
    <property type="match status" value="1"/>
</dbReference>
<keyword evidence="7 13" id="KW-0276">Fatty acid metabolism</keyword>
<evidence type="ECO:0000256" key="14">
    <source>
        <dbReference type="SAM" id="MobiDB-lite"/>
    </source>
</evidence>
<feature type="compositionally biased region" description="Low complexity" evidence="14">
    <location>
        <begin position="307"/>
        <end position="320"/>
    </location>
</feature>
<comment type="similarity">
    <text evidence="13">Belongs to the AccD/PCCB family.</text>
</comment>
<dbReference type="Proteomes" id="UP000324285">
    <property type="component" value="Chromosome"/>
</dbReference>
<keyword evidence="6 13" id="KW-0863">Zinc-finger</keyword>
<dbReference type="GO" id="GO:0009329">
    <property type="term" value="C:acetate CoA-transferase complex"/>
    <property type="evidence" value="ECO:0007669"/>
    <property type="project" value="TreeGrafter"/>
</dbReference>
<keyword evidence="4 13" id="KW-0479">Metal-binding</keyword>
<dbReference type="Pfam" id="PF17848">
    <property type="entry name" value="Zn_ribbon_ACC"/>
    <property type="match status" value="1"/>
</dbReference>
<keyword evidence="17" id="KW-1185">Reference proteome</keyword>
<protein>
    <recommendedName>
        <fullName evidence="13">Acetyl-coenzyme A carboxylase carboxyl transferase subunit beta</fullName>
        <shortName evidence="13">ACCase subunit beta</shortName>
        <shortName evidence="13">Acetyl-CoA carboxylase carboxyltransferase subunit beta</shortName>
        <ecNumber evidence="13">2.1.3.15</ecNumber>
    </recommendedName>
</protein>
<dbReference type="AlphaFoldDB" id="A0A5C1NH87"/>
<evidence type="ECO:0000256" key="3">
    <source>
        <dbReference type="ARBA" id="ARBA00022679"/>
    </source>
</evidence>
<reference evidence="16" key="1">
    <citation type="submission" date="2021-02" db="EMBL/GenBank/DDBJ databases">
        <title>Strain Y2R2, a novel species of the genus Halomonas.</title>
        <authorList>
            <person name="Huang H."/>
        </authorList>
    </citation>
    <scope>NUCLEOTIDE SEQUENCE</scope>
    <source>
        <strain evidence="16">Y2R2</strain>
    </source>
</reference>
<keyword evidence="11 13" id="KW-0275">Fatty acid biosynthesis</keyword>
<evidence type="ECO:0000256" key="1">
    <source>
        <dbReference type="ARBA" id="ARBA00004496"/>
    </source>
</evidence>
<feature type="region of interest" description="Disordered" evidence="14">
    <location>
        <begin position="298"/>
        <end position="341"/>
    </location>
</feature>
<feature type="zinc finger region" description="C4-type" evidence="13">
    <location>
        <begin position="31"/>
        <end position="53"/>
    </location>
</feature>
<dbReference type="OrthoDB" id="9772975at2"/>
<dbReference type="SUPFAM" id="SSF52096">
    <property type="entry name" value="ClpP/crotonase"/>
    <property type="match status" value="1"/>
</dbReference>
<evidence type="ECO:0000256" key="9">
    <source>
        <dbReference type="ARBA" id="ARBA00022840"/>
    </source>
</evidence>
<dbReference type="InterPro" id="IPR041010">
    <property type="entry name" value="Znf-ACC"/>
</dbReference>
<feature type="binding site" evidence="13">
    <location>
        <position position="50"/>
    </location>
    <ligand>
        <name>Zn(2+)</name>
        <dbReference type="ChEBI" id="CHEBI:29105"/>
    </ligand>
</feature>
<dbReference type="PANTHER" id="PTHR42995">
    <property type="entry name" value="ACETYL-COENZYME A CARBOXYLASE CARBOXYL TRANSFERASE SUBUNIT BETA, CHLOROPLASTIC"/>
    <property type="match status" value="1"/>
</dbReference>
<dbReference type="RefSeq" id="WP_149284568.1">
    <property type="nucleotide sequence ID" value="NZ_CP038437.2"/>
</dbReference>
<dbReference type="GO" id="GO:0006633">
    <property type="term" value="P:fatty acid biosynthetic process"/>
    <property type="evidence" value="ECO:0007669"/>
    <property type="project" value="UniProtKB-KW"/>
</dbReference>
<comment type="function">
    <text evidence="12 13">Component of the acetyl coenzyme A carboxylase (ACC) complex. Biotin carboxylase (BC) catalyzes the carboxylation of biotin on its carrier protein (BCCP) and then the CO(2) group is transferred by the transcarboxylase to acetyl-CoA to form malonyl-CoA.</text>
</comment>
<evidence type="ECO:0000259" key="15">
    <source>
        <dbReference type="PROSITE" id="PS50980"/>
    </source>
</evidence>
<dbReference type="NCBIfam" id="TIGR00515">
    <property type="entry name" value="accD"/>
    <property type="match status" value="1"/>
</dbReference>
<evidence type="ECO:0000256" key="2">
    <source>
        <dbReference type="ARBA" id="ARBA00022516"/>
    </source>
</evidence>
<dbReference type="Pfam" id="PF01039">
    <property type="entry name" value="Carboxyl_trans"/>
    <property type="match status" value="1"/>
</dbReference>
<feature type="binding site" evidence="13">
    <location>
        <position position="31"/>
    </location>
    <ligand>
        <name>Zn(2+)</name>
        <dbReference type="ChEBI" id="CHEBI:29105"/>
    </ligand>
</feature>
<comment type="cofactor">
    <cofactor evidence="13">
        <name>Zn(2+)</name>
        <dbReference type="ChEBI" id="CHEBI:29105"/>
    </cofactor>
    <text evidence="13">Binds 1 zinc ion per subunit.</text>
</comment>
<sequence>MSWLDKIVPSVGRIQRKERRASIPDGLWRKCPKCESVLYLPELEKNSNVCPKCDHHLRLTARKRLDWFLDKEGREEIAADLEPVDRLKFRDSKKYKDRLNAAQKETGEKDALVAMRGTLDGLPVVAVAFEFTFMGGSMGAVVGEKFVRAASLALEENLPLLCFSASGGARMQEALFSLMQMAKTSAALEKLRLAGVPYISVLTDPVFGGVSASLAMLGDLNVAEPNALIGFAGPRVIEQTVREKLPEGFQRSEFLLEHGTVDMILHRHQMRERLGSVLRKLTGQPAIGVSEDEAVVGDVEASDNEVPGDGVPVADSVVDSSVEHASTDASKDAESSSDKSR</sequence>
<evidence type="ECO:0000256" key="11">
    <source>
        <dbReference type="ARBA" id="ARBA00023160"/>
    </source>
</evidence>
<evidence type="ECO:0000256" key="6">
    <source>
        <dbReference type="ARBA" id="ARBA00022771"/>
    </source>
</evidence>
<keyword evidence="16" id="KW-0436">Ligase</keyword>
<evidence type="ECO:0000313" key="17">
    <source>
        <dbReference type="Proteomes" id="UP000324285"/>
    </source>
</evidence>
<dbReference type="KEGG" id="hbh:E4T21_08370"/>
<dbReference type="GO" id="GO:0005524">
    <property type="term" value="F:ATP binding"/>
    <property type="evidence" value="ECO:0007669"/>
    <property type="project" value="UniProtKB-KW"/>
</dbReference>
<dbReference type="EMBL" id="CP038437">
    <property type="protein sequence ID" value="QEM81557.1"/>
    <property type="molecule type" value="Genomic_DNA"/>
</dbReference>
<evidence type="ECO:0000256" key="10">
    <source>
        <dbReference type="ARBA" id="ARBA00023098"/>
    </source>
</evidence>
<proteinExistence type="inferred from homology"/>
<keyword evidence="2 13" id="KW-0444">Lipid biosynthesis</keyword>
<organism evidence="16 17">
    <name type="scientific">Halomonas binhaiensis</name>
    <dbReference type="NCBI Taxonomy" id="2562282"/>
    <lineage>
        <taxon>Bacteria</taxon>
        <taxon>Pseudomonadati</taxon>
        <taxon>Pseudomonadota</taxon>
        <taxon>Gammaproteobacteria</taxon>
        <taxon>Oceanospirillales</taxon>
        <taxon>Halomonadaceae</taxon>
        <taxon>Halomonas</taxon>
    </lineage>
</organism>
<dbReference type="InterPro" id="IPR011762">
    <property type="entry name" value="COA_CT_N"/>
</dbReference>
<keyword evidence="13" id="KW-0963">Cytoplasm</keyword>
<feature type="binding site" evidence="13">
    <location>
        <position position="53"/>
    </location>
    <ligand>
        <name>Zn(2+)</name>
        <dbReference type="ChEBI" id="CHEBI:29105"/>
    </ligand>
</feature>
<comment type="catalytic activity">
    <reaction evidence="13">
        <text>N(6)-carboxybiotinyl-L-lysyl-[protein] + acetyl-CoA = N(6)-biotinyl-L-lysyl-[protein] + malonyl-CoA</text>
        <dbReference type="Rhea" id="RHEA:54728"/>
        <dbReference type="Rhea" id="RHEA-COMP:10505"/>
        <dbReference type="Rhea" id="RHEA-COMP:10506"/>
        <dbReference type="ChEBI" id="CHEBI:57288"/>
        <dbReference type="ChEBI" id="CHEBI:57384"/>
        <dbReference type="ChEBI" id="CHEBI:83144"/>
        <dbReference type="ChEBI" id="CHEBI:83145"/>
        <dbReference type="EC" id="2.1.3.15"/>
    </reaction>
</comment>
<dbReference type="PRINTS" id="PR01070">
    <property type="entry name" value="ACCCTRFRASEB"/>
</dbReference>
<dbReference type="UniPathway" id="UPA00655">
    <property type="reaction ID" value="UER00711"/>
</dbReference>
<comment type="subunit">
    <text evidence="13">Acetyl-CoA carboxylase is a heterohexamer composed of biotin carboxyl carrier protein (AccB), biotin carboxylase (AccC) and two subunits each of ACCase subunit alpha (AccA) and ACCase subunit beta (AccD).</text>
</comment>
<dbReference type="InterPro" id="IPR029045">
    <property type="entry name" value="ClpP/crotonase-like_dom_sf"/>
</dbReference>
<feature type="domain" description="CoA carboxyltransferase N-terminal" evidence="15">
    <location>
        <begin position="27"/>
        <end position="296"/>
    </location>
</feature>
<evidence type="ECO:0000256" key="7">
    <source>
        <dbReference type="ARBA" id="ARBA00022832"/>
    </source>
</evidence>
<dbReference type="EC" id="2.1.3.15" evidence="13"/>
<feature type="binding site" evidence="13">
    <location>
        <position position="34"/>
    </location>
    <ligand>
        <name>Zn(2+)</name>
        <dbReference type="ChEBI" id="CHEBI:29105"/>
    </ligand>
</feature>
<keyword evidence="10 13" id="KW-0443">Lipid metabolism</keyword>
<keyword evidence="3 13" id="KW-0808">Transferase</keyword>
<dbReference type="InterPro" id="IPR000438">
    <property type="entry name" value="Acetyl_CoA_COase_Trfase_b_su"/>
</dbReference>
<gene>
    <name evidence="13" type="primary">accD</name>
    <name evidence="16" type="ORF">E4T21_08370</name>
</gene>
<evidence type="ECO:0000256" key="4">
    <source>
        <dbReference type="ARBA" id="ARBA00022723"/>
    </source>
</evidence>